<feature type="compositionally biased region" description="Basic and acidic residues" evidence="1">
    <location>
        <begin position="18"/>
        <end position="41"/>
    </location>
</feature>
<proteinExistence type="predicted"/>
<accession>A0A5Q2N2U7</accession>
<dbReference type="GO" id="GO:0051536">
    <property type="term" value="F:iron-sulfur cluster binding"/>
    <property type="evidence" value="ECO:0007669"/>
    <property type="project" value="InterPro"/>
</dbReference>
<protein>
    <submittedName>
        <fullName evidence="3">Proton-translocating NADH-ubiquinone oxidoreductase 75 kd, chain G</fullName>
    </submittedName>
</protein>
<feature type="region of interest" description="Disordered" evidence="1">
    <location>
        <begin position="1"/>
        <end position="41"/>
    </location>
</feature>
<evidence type="ECO:0000313" key="3">
    <source>
        <dbReference type="EMBL" id="QGG48601.1"/>
    </source>
</evidence>
<dbReference type="InterPro" id="IPR000283">
    <property type="entry name" value="NADH_UbQ_OxRdtase_75kDa_su_CS"/>
</dbReference>
<name>A0A5Q2N2U7_9FIRM</name>
<keyword evidence="4" id="KW-1185">Reference proteome</keyword>
<dbReference type="GO" id="GO:0042773">
    <property type="term" value="P:ATP synthesis coupled electron transport"/>
    <property type="evidence" value="ECO:0007669"/>
    <property type="project" value="InterPro"/>
</dbReference>
<gene>
    <name evidence="3" type="ORF">FTV88_2508</name>
</gene>
<dbReference type="GO" id="GO:0008137">
    <property type="term" value="F:NADH dehydrogenase (ubiquinone) activity"/>
    <property type="evidence" value="ECO:0007669"/>
    <property type="project" value="InterPro"/>
</dbReference>
<dbReference type="InterPro" id="IPR036010">
    <property type="entry name" value="2Fe-2S_ferredoxin-like_sf"/>
</dbReference>
<evidence type="ECO:0000259" key="2">
    <source>
        <dbReference type="PROSITE" id="PS51085"/>
    </source>
</evidence>
<dbReference type="Proteomes" id="UP000366051">
    <property type="component" value="Chromosome"/>
</dbReference>
<dbReference type="AlphaFoldDB" id="A0A5Q2N2U7"/>
<evidence type="ECO:0000256" key="1">
    <source>
        <dbReference type="SAM" id="MobiDB-lite"/>
    </source>
</evidence>
<dbReference type="EMBL" id="CP045875">
    <property type="protein sequence ID" value="QGG48601.1"/>
    <property type="molecule type" value="Genomic_DNA"/>
</dbReference>
<dbReference type="RefSeq" id="WP_368277320.1">
    <property type="nucleotide sequence ID" value="NZ_CP045875.1"/>
</dbReference>
<reference evidence="4" key="1">
    <citation type="submission" date="2019-11" db="EMBL/GenBank/DDBJ databases">
        <title>Genome sequence of Heliorestis convoluta strain HH, an alkaliphilic and minimalistic phototrophic bacterium from a soda lake in Egypt.</title>
        <authorList>
            <person name="Dewey E.D."/>
            <person name="Stokes L.M."/>
            <person name="Burchell B.M."/>
            <person name="Shaffer K.N."/>
            <person name="Huntington A.M."/>
            <person name="Baker J.M."/>
            <person name="Nadendla S."/>
            <person name="Giglio M.G."/>
            <person name="Touchman J.W."/>
            <person name="Blankenship R.E."/>
            <person name="Madigan M.T."/>
            <person name="Sattley W.M."/>
        </authorList>
    </citation>
    <scope>NUCLEOTIDE SEQUENCE [LARGE SCALE GENOMIC DNA]</scope>
    <source>
        <strain evidence="4">HH</strain>
    </source>
</reference>
<dbReference type="InterPro" id="IPR001041">
    <property type="entry name" value="2Fe-2S_ferredoxin-type"/>
</dbReference>
<organism evidence="3 4">
    <name type="scientific">Heliorestis convoluta</name>
    <dbReference type="NCBI Taxonomy" id="356322"/>
    <lineage>
        <taxon>Bacteria</taxon>
        <taxon>Bacillati</taxon>
        <taxon>Bacillota</taxon>
        <taxon>Clostridia</taxon>
        <taxon>Eubacteriales</taxon>
        <taxon>Heliobacteriaceae</taxon>
        <taxon>Heliorestis</taxon>
    </lineage>
</organism>
<dbReference type="Pfam" id="PF13510">
    <property type="entry name" value="Fer2_4"/>
    <property type="match status" value="1"/>
</dbReference>
<evidence type="ECO:0000313" key="4">
    <source>
        <dbReference type="Proteomes" id="UP000366051"/>
    </source>
</evidence>
<dbReference type="PROSITE" id="PS51085">
    <property type="entry name" value="2FE2S_FER_2"/>
    <property type="match status" value="1"/>
</dbReference>
<sequence length="128" mass="14360">MQKRNKNRLLTVSEEDYEGAKTMEKHGSHRNSTKDTHSKATEKVKLQIDGIDVEVDKGLSLLEAARSIGINVPSLCYLKEINEIGACRVCLVEIEGQRTLQAACVYPSTEGWWCAPIHHGFARHGKER</sequence>
<dbReference type="PROSITE" id="PS00641">
    <property type="entry name" value="COMPLEX1_75K_1"/>
    <property type="match status" value="1"/>
</dbReference>
<dbReference type="CDD" id="cd00207">
    <property type="entry name" value="fer2"/>
    <property type="match status" value="1"/>
</dbReference>
<dbReference type="KEGG" id="hcv:FTV88_2508"/>
<feature type="domain" description="2Fe-2S ferredoxin-type" evidence="2">
    <location>
        <begin position="42"/>
        <end position="128"/>
    </location>
</feature>
<dbReference type="Gene3D" id="3.10.20.740">
    <property type="match status" value="1"/>
</dbReference>
<dbReference type="SUPFAM" id="SSF54292">
    <property type="entry name" value="2Fe-2S ferredoxin-like"/>
    <property type="match status" value="1"/>
</dbReference>
<keyword evidence="3" id="KW-0830">Ubiquinone</keyword>
<dbReference type="GO" id="GO:0016020">
    <property type="term" value="C:membrane"/>
    <property type="evidence" value="ECO:0007669"/>
    <property type="project" value="InterPro"/>
</dbReference>